<evidence type="ECO:0000259" key="12">
    <source>
        <dbReference type="Pfam" id="PF01207"/>
    </source>
</evidence>
<feature type="active site" description="Proton donor" evidence="10">
    <location>
        <position position="93"/>
    </location>
</feature>
<feature type="binding site" evidence="11">
    <location>
        <begin position="204"/>
        <end position="206"/>
    </location>
    <ligand>
        <name>FMN</name>
        <dbReference type="ChEBI" id="CHEBI:58210"/>
    </ligand>
</feature>
<dbReference type="InterPro" id="IPR035587">
    <property type="entry name" value="DUS-like_FMN-bd"/>
</dbReference>
<dbReference type="RefSeq" id="YP_002049061.1">
    <property type="nucleotide sequence ID" value="NC_011087.1"/>
</dbReference>
<keyword evidence="5 9" id="KW-0819">tRNA processing</keyword>
<dbReference type="GO" id="GO:0050660">
    <property type="term" value="F:flavin adenine dinucleotide binding"/>
    <property type="evidence" value="ECO:0007669"/>
    <property type="project" value="InterPro"/>
</dbReference>
<evidence type="ECO:0000256" key="6">
    <source>
        <dbReference type="ARBA" id="ARBA00022857"/>
    </source>
</evidence>
<dbReference type="GeneID" id="6481289"/>
<dbReference type="InterPro" id="IPR018517">
    <property type="entry name" value="tRNA_hU_synthase_CS"/>
</dbReference>
<dbReference type="PANTHER" id="PTHR42907">
    <property type="entry name" value="FMN-LINKED OXIDOREDUCTASES SUPERFAMILY PROTEIN"/>
    <property type="match status" value="1"/>
</dbReference>
<evidence type="ECO:0000256" key="1">
    <source>
        <dbReference type="ARBA" id="ARBA00001917"/>
    </source>
</evidence>
<keyword evidence="6" id="KW-0521">NADP</keyword>
<keyword evidence="3 9" id="KW-0285">Flavoprotein</keyword>
<accession>B1X4I2</accession>
<dbReference type="GO" id="GO:0017150">
    <property type="term" value="F:tRNA dihydrouridine synthase activity"/>
    <property type="evidence" value="ECO:0007669"/>
    <property type="project" value="InterPro"/>
</dbReference>
<evidence type="ECO:0000256" key="4">
    <source>
        <dbReference type="ARBA" id="ARBA00022643"/>
    </source>
</evidence>
<feature type="binding site" evidence="11">
    <location>
        <position position="164"/>
    </location>
    <ligand>
        <name>FMN</name>
        <dbReference type="ChEBI" id="CHEBI:58210"/>
    </ligand>
</feature>
<dbReference type="PANTHER" id="PTHR42907:SF1">
    <property type="entry name" value="FMN-LINKED OXIDOREDUCTASES SUPERFAMILY PROTEIN"/>
    <property type="match status" value="1"/>
</dbReference>
<comment type="function">
    <text evidence="9">Catalyzes the synthesis of dihydrouridine, a modified base found in the D-loop of most tRNAs.</text>
</comment>
<dbReference type="EC" id="1.3.1.-" evidence="9"/>
<dbReference type="Gene3D" id="3.20.20.70">
    <property type="entry name" value="Aldolase class I"/>
    <property type="match status" value="1"/>
</dbReference>
<keyword evidence="4 9" id="KW-0288">FMN</keyword>
<dbReference type="Gene3D" id="1.20.120.1460">
    <property type="match status" value="1"/>
</dbReference>
<protein>
    <recommendedName>
        <fullName evidence="9">tRNA-dihydrouridine synthase</fullName>
        <ecNumber evidence="9">1.3.1.-</ecNumber>
    </recommendedName>
</protein>
<evidence type="ECO:0000256" key="8">
    <source>
        <dbReference type="ARBA" id="ARBA00023002"/>
    </source>
</evidence>
<evidence type="ECO:0000256" key="2">
    <source>
        <dbReference type="ARBA" id="ARBA00022555"/>
    </source>
</evidence>
<comment type="similarity">
    <text evidence="9">Belongs to the dus family.</text>
</comment>
<dbReference type="InterPro" id="IPR001269">
    <property type="entry name" value="DUS_fam"/>
</dbReference>
<keyword evidence="13" id="KW-0934">Plastid</keyword>
<organism evidence="13">
    <name type="scientific">Paulinella chromatophora</name>
    <dbReference type="NCBI Taxonomy" id="39717"/>
    <lineage>
        <taxon>Eukaryota</taxon>
        <taxon>Sar</taxon>
        <taxon>Rhizaria</taxon>
        <taxon>Cercozoa</taxon>
        <taxon>Imbricatea</taxon>
        <taxon>Silicofilosea</taxon>
        <taxon>Euglyphida</taxon>
        <taxon>Paulinellidae</taxon>
        <taxon>Paulinella</taxon>
    </lineage>
</organism>
<feature type="binding site" evidence="11">
    <location>
        <position position="63"/>
    </location>
    <ligand>
        <name>FMN</name>
        <dbReference type="ChEBI" id="CHEBI:58210"/>
    </ligand>
</feature>
<feature type="domain" description="DUS-like FMN-binding" evidence="12">
    <location>
        <begin position="1"/>
        <end position="308"/>
    </location>
</feature>
<dbReference type="AlphaFoldDB" id="B1X4I2"/>
<dbReference type="SUPFAM" id="SSF51395">
    <property type="entry name" value="FMN-linked oxidoreductases"/>
    <property type="match status" value="1"/>
</dbReference>
<dbReference type="PIRSF" id="PIRSF006621">
    <property type="entry name" value="Dus"/>
    <property type="match status" value="1"/>
</dbReference>
<keyword evidence="8 9" id="KW-0560">Oxidoreductase</keyword>
<evidence type="ECO:0000256" key="3">
    <source>
        <dbReference type="ARBA" id="ARBA00022630"/>
    </source>
</evidence>
<name>B1X4I2_PAUCH</name>
<reference evidence="13" key="2">
    <citation type="journal article" date="2008" name="Curr. Biol.">
        <title>Chromatophore genome sequence of Paulinella sheds light on acquisition of photosynthesis by eukaryotes.</title>
        <authorList>
            <person name="Nowack E.C.M."/>
            <person name="Melkonian M."/>
            <person name="Gloeckner G."/>
        </authorList>
    </citation>
    <scope>NUCLEOTIDE SEQUENCE [LARGE SCALE GENOMIC DNA]</scope>
</reference>
<gene>
    <name evidence="13" type="ordered locus">PCC_0411</name>
</gene>
<evidence type="ECO:0000256" key="11">
    <source>
        <dbReference type="PIRSR" id="PIRSR006621-2"/>
    </source>
</evidence>
<evidence type="ECO:0000256" key="7">
    <source>
        <dbReference type="ARBA" id="ARBA00022884"/>
    </source>
</evidence>
<dbReference type="InterPro" id="IPR013785">
    <property type="entry name" value="Aldolase_TIM"/>
</dbReference>
<dbReference type="GO" id="GO:0000049">
    <property type="term" value="F:tRNA binding"/>
    <property type="evidence" value="ECO:0007669"/>
    <property type="project" value="UniProtKB-KW"/>
</dbReference>
<keyword evidence="7" id="KW-0694">RNA-binding</keyword>
<dbReference type="CDD" id="cd02801">
    <property type="entry name" value="DUS_like_FMN"/>
    <property type="match status" value="1"/>
</dbReference>
<proteinExistence type="inferred from homology"/>
<keyword evidence="2" id="KW-0820">tRNA-binding</keyword>
<comment type="cofactor">
    <cofactor evidence="1 9 11">
        <name>FMN</name>
        <dbReference type="ChEBI" id="CHEBI:58210"/>
    </cofactor>
</comment>
<feature type="binding site" evidence="11">
    <location>
        <position position="132"/>
    </location>
    <ligand>
        <name>FMN</name>
        <dbReference type="ChEBI" id="CHEBI:58210"/>
    </ligand>
</feature>
<evidence type="ECO:0000313" key="13">
    <source>
        <dbReference type="EMBL" id="ACB42851.1"/>
    </source>
</evidence>
<dbReference type="PROSITE" id="PS01136">
    <property type="entry name" value="UPF0034"/>
    <property type="match status" value="1"/>
</dbReference>
<geneLocation type="organellar chromatophore" evidence="13"/>
<evidence type="ECO:0000256" key="5">
    <source>
        <dbReference type="ARBA" id="ARBA00022694"/>
    </source>
</evidence>
<dbReference type="Pfam" id="PF01207">
    <property type="entry name" value="Dus"/>
    <property type="match status" value="1"/>
</dbReference>
<dbReference type="InterPro" id="IPR004653">
    <property type="entry name" value="DusA"/>
</dbReference>
<evidence type="ECO:0000256" key="10">
    <source>
        <dbReference type="PIRSR" id="PIRSR006621-1"/>
    </source>
</evidence>
<evidence type="ECO:0000256" key="9">
    <source>
        <dbReference type="PIRNR" id="PIRNR006621"/>
    </source>
</evidence>
<feature type="binding site" evidence="11">
    <location>
        <begin position="226"/>
        <end position="227"/>
    </location>
    <ligand>
        <name>FMN</name>
        <dbReference type="ChEBI" id="CHEBI:58210"/>
    </ligand>
</feature>
<keyword evidence="11" id="KW-0547">Nucleotide-binding</keyword>
<dbReference type="NCBIfam" id="NF008774">
    <property type="entry name" value="PRK11815.1"/>
    <property type="match status" value="1"/>
</dbReference>
<dbReference type="EMBL" id="CP000815">
    <property type="protein sequence ID" value="ACB42851.1"/>
    <property type="molecule type" value="Genomic_DNA"/>
</dbReference>
<reference evidence="13" key="1">
    <citation type="submission" date="2007-08" db="EMBL/GenBank/DDBJ databases">
        <authorList>
            <person name="Gloeckner G."/>
            <person name="Nowack E."/>
            <person name="Melkonian M."/>
        </authorList>
    </citation>
    <scope>NUCLEOTIDE SEQUENCE</scope>
</reference>
<sequence>MMGYTDRHFRVMIRQISKHCLVYTEMVAAQALQECRDQENQTATQNIERLIGFDNCEKPIALQVGGDSPKLLAEAAKLATHWNYDEINLNVGCPSENVQKGRFGACLMAEPAHVARCVNAMAKVSKIPITVKHRIGIDNQDSYEQLLNFIDQVAEAGANRFCIHARKAWLTGLDPKQNRTIPLLKYELVKQLKIDRPFIFIDINGGFENLMDSKKQLNWADGVMVGRQVYDHPLRWGELDRIIFDDYGISANKPSRIIASLFPYAEKWYAIGGRLWPIARHLVHTVEGIKGARHWRRWFTEAANELTASPSLLLNAAKQLEDVGY</sequence>